<organism evidence="2 3">
    <name type="scientific">Moniliophthora roreri</name>
    <name type="common">Frosty pod rot fungus</name>
    <name type="synonym">Monilia roreri</name>
    <dbReference type="NCBI Taxonomy" id="221103"/>
    <lineage>
        <taxon>Eukaryota</taxon>
        <taxon>Fungi</taxon>
        <taxon>Dikarya</taxon>
        <taxon>Basidiomycota</taxon>
        <taxon>Agaricomycotina</taxon>
        <taxon>Agaricomycetes</taxon>
        <taxon>Agaricomycetidae</taxon>
        <taxon>Agaricales</taxon>
        <taxon>Marasmiineae</taxon>
        <taxon>Marasmiaceae</taxon>
        <taxon>Moniliophthora</taxon>
    </lineage>
</organism>
<evidence type="ECO:0000313" key="3">
    <source>
        <dbReference type="Proteomes" id="UP000054988"/>
    </source>
</evidence>
<comment type="caution">
    <text evidence="2">The sequence shown here is derived from an EMBL/GenBank/DDBJ whole genome shotgun (WGS) entry which is preliminary data.</text>
</comment>
<dbReference type="PANTHER" id="PTHR46791">
    <property type="entry name" value="EXPRESSED PROTEIN"/>
    <property type="match status" value="1"/>
</dbReference>
<evidence type="ECO:0000313" key="2">
    <source>
        <dbReference type="EMBL" id="KTB41404.1"/>
    </source>
</evidence>
<evidence type="ECO:0000259" key="1">
    <source>
        <dbReference type="Pfam" id="PF24764"/>
    </source>
</evidence>
<accession>A0A0W0FYH3</accession>
<reference evidence="2 3" key="1">
    <citation type="submission" date="2015-12" db="EMBL/GenBank/DDBJ databases">
        <title>Draft genome sequence of Moniliophthora roreri, the causal agent of frosty pod rot of cacao.</title>
        <authorList>
            <person name="Aime M.C."/>
            <person name="Diaz-Valderrama J.R."/>
            <person name="Kijpornyongpan T."/>
            <person name="Phillips-Mora W."/>
        </authorList>
    </citation>
    <scope>NUCLEOTIDE SEQUENCE [LARGE SCALE GENOMIC DNA]</scope>
    <source>
        <strain evidence="2 3">MCA 2952</strain>
    </source>
</reference>
<dbReference type="Proteomes" id="UP000054988">
    <property type="component" value="Unassembled WGS sequence"/>
</dbReference>
<dbReference type="AlphaFoldDB" id="A0A0W0FYH3"/>
<proteinExistence type="predicted"/>
<protein>
    <recommendedName>
        <fullName evidence="1">Integrase core domain-containing protein</fullName>
    </recommendedName>
</protein>
<gene>
    <name evidence="2" type="ORF">WG66_6019</name>
</gene>
<dbReference type="EMBL" id="LATX01001467">
    <property type="protein sequence ID" value="KTB41404.1"/>
    <property type="molecule type" value="Genomic_DNA"/>
</dbReference>
<name>A0A0W0FYH3_MONRR</name>
<sequence>MEHIWGKGLGAYIWGRSVHNVRIERLWVDVKTGFAHSWKELFEELEAHHGLEHRNHNHIWLLHFLFLPLINEHLAFWAESWNHHRITIRGGPNHSPYDMFGFDMLACSWRGGSLEDHRMLEEELEVFGIDWEGLHDDTLLKQMHSEYVDDGATSWLGRQGPPSNTNGIKVDNPTNPFTEDQMRWIEERVQELPSPASIDIESIQNRWVYGLAYAHQLRPDIF</sequence>
<dbReference type="Pfam" id="PF24764">
    <property type="entry name" value="rva_4"/>
    <property type="match status" value="1"/>
</dbReference>
<dbReference type="InterPro" id="IPR058913">
    <property type="entry name" value="Integrase_dom_put"/>
</dbReference>
<dbReference type="PANTHER" id="PTHR46791:SF5">
    <property type="entry name" value="CLR5 DOMAIN-CONTAINING PROTEIN-RELATED"/>
    <property type="match status" value="1"/>
</dbReference>
<feature type="domain" description="Integrase core" evidence="1">
    <location>
        <begin position="1"/>
        <end position="107"/>
    </location>
</feature>